<reference evidence="2" key="2">
    <citation type="journal article" date="2023" name="Science">
        <title>Genomic signatures of disease resistance in endangered staghorn corals.</title>
        <authorList>
            <person name="Vollmer S.V."/>
            <person name="Selwyn J.D."/>
            <person name="Despard B.A."/>
            <person name="Roesel C.L."/>
        </authorList>
    </citation>
    <scope>NUCLEOTIDE SEQUENCE</scope>
    <source>
        <strain evidence="2">K2</strain>
    </source>
</reference>
<organism evidence="2 3">
    <name type="scientific">Acropora cervicornis</name>
    <name type="common">Staghorn coral</name>
    <dbReference type="NCBI Taxonomy" id="6130"/>
    <lineage>
        <taxon>Eukaryota</taxon>
        <taxon>Metazoa</taxon>
        <taxon>Cnidaria</taxon>
        <taxon>Anthozoa</taxon>
        <taxon>Hexacorallia</taxon>
        <taxon>Scleractinia</taxon>
        <taxon>Astrocoeniina</taxon>
        <taxon>Acroporidae</taxon>
        <taxon>Acropora</taxon>
    </lineage>
</organism>
<evidence type="ECO:0000313" key="3">
    <source>
        <dbReference type="Proteomes" id="UP001249851"/>
    </source>
</evidence>
<keyword evidence="3" id="KW-1185">Reference proteome</keyword>
<gene>
    <name evidence="2" type="ORF">P5673_019638</name>
</gene>
<sequence>MVVALESYNIIGRDRTETEHGGVCMCIMNTVKFTVVDDLEESSFEVLWIQISPIRLLRGYSSILPGVFYHSPSGNDCFFRRCLSSIETRWGQFKAKSKFSDARRKNGRLSPHQPSRPLGIPHPTPSAWPSGPHVYRCSTENEDKVQ</sequence>
<name>A0AAD9QBB6_ACRCE</name>
<proteinExistence type="predicted"/>
<dbReference type="EMBL" id="JARQWQ010000046">
    <property type="protein sequence ID" value="KAK2558069.1"/>
    <property type="molecule type" value="Genomic_DNA"/>
</dbReference>
<comment type="caution">
    <text evidence="2">The sequence shown here is derived from an EMBL/GenBank/DDBJ whole genome shotgun (WGS) entry which is preliminary data.</text>
</comment>
<dbReference type="Proteomes" id="UP001249851">
    <property type="component" value="Unassembled WGS sequence"/>
</dbReference>
<protein>
    <submittedName>
        <fullName evidence="2">Uncharacterized protein</fullName>
    </submittedName>
</protein>
<accession>A0AAD9QBB6</accession>
<dbReference type="AlphaFoldDB" id="A0AAD9QBB6"/>
<reference evidence="2" key="1">
    <citation type="journal article" date="2023" name="G3 (Bethesda)">
        <title>Whole genome assembly and annotation of the endangered Caribbean coral Acropora cervicornis.</title>
        <authorList>
            <person name="Selwyn J.D."/>
            <person name="Vollmer S.V."/>
        </authorList>
    </citation>
    <scope>NUCLEOTIDE SEQUENCE</scope>
    <source>
        <strain evidence="2">K2</strain>
    </source>
</reference>
<feature type="region of interest" description="Disordered" evidence="1">
    <location>
        <begin position="97"/>
        <end position="146"/>
    </location>
</feature>
<evidence type="ECO:0000256" key="1">
    <source>
        <dbReference type="SAM" id="MobiDB-lite"/>
    </source>
</evidence>
<evidence type="ECO:0000313" key="2">
    <source>
        <dbReference type="EMBL" id="KAK2558069.1"/>
    </source>
</evidence>